<gene>
    <name evidence="1" type="ORF">ACFQMH_33020</name>
</gene>
<protein>
    <submittedName>
        <fullName evidence="1">Uncharacterized protein</fullName>
    </submittedName>
</protein>
<evidence type="ECO:0000313" key="2">
    <source>
        <dbReference type="Proteomes" id="UP001596409"/>
    </source>
</evidence>
<evidence type="ECO:0000313" key="1">
    <source>
        <dbReference type="EMBL" id="MFC7016431.1"/>
    </source>
</evidence>
<proteinExistence type="predicted"/>
<sequence length="121" mass="13393">MPEEKESGHRLAGRLYATLRVLKYLGAPAGAGPVEEEVREDKTGPAERIRDLRSEPFRALLAVRGNGRREAAVELFRSLPDLLPPQGVPAATMNPQEIREFAEGHRAQLADIKEKFPGLLK</sequence>
<keyword evidence="2" id="KW-1185">Reference proteome</keyword>
<accession>A0ABW2E8D8</accession>
<comment type="caution">
    <text evidence="1">The sequence shown here is derived from an EMBL/GenBank/DDBJ whole genome shotgun (WGS) entry which is preliminary data.</text>
</comment>
<organism evidence="1 2">
    <name type="scientific">Streptomyces viridiviolaceus</name>
    <dbReference type="NCBI Taxonomy" id="68282"/>
    <lineage>
        <taxon>Bacteria</taxon>
        <taxon>Bacillati</taxon>
        <taxon>Actinomycetota</taxon>
        <taxon>Actinomycetes</taxon>
        <taxon>Kitasatosporales</taxon>
        <taxon>Streptomycetaceae</taxon>
        <taxon>Streptomyces</taxon>
    </lineage>
</organism>
<dbReference type="Proteomes" id="UP001596409">
    <property type="component" value="Unassembled WGS sequence"/>
</dbReference>
<dbReference type="EMBL" id="JBHSYM010000080">
    <property type="protein sequence ID" value="MFC7016431.1"/>
    <property type="molecule type" value="Genomic_DNA"/>
</dbReference>
<dbReference type="RefSeq" id="WP_189869277.1">
    <property type="nucleotide sequence ID" value="NZ_BMWA01000003.1"/>
</dbReference>
<reference evidence="2" key="1">
    <citation type="journal article" date="2019" name="Int. J. Syst. Evol. Microbiol.">
        <title>The Global Catalogue of Microorganisms (GCM) 10K type strain sequencing project: providing services to taxonomists for standard genome sequencing and annotation.</title>
        <authorList>
            <consortium name="The Broad Institute Genomics Platform"/>
            <consortium name="The Broad Institute Genome Sequencing Center for Infectious Disease"/>
            <person name="Wu L."/>
            <person name="Ma J."/>
        </authorList>
    </citation>
    <scope>NUCLEOTIDE SEQUENCE [LARGE SCALE GENOMIC DNA]</scope>
    <source>
        <strain evidence="2">JCM 4855</strain>
    </source>
</reference>
<name>A0ABW2E8D8_9ACTN</name>